<comment type="similarity">
    <text evidence="1">Belongs to the UDP-glycosyltransferase family.</text>
</comment>
<dbReference type="Pfam" id="PF00201">
    <property type="entry name" value="UDPGT"/>
    <property type="match status" value="1"/>
</dbReference>
<protein>
    <submittedName>
        <fullName evidence="5">UDP-glycosyltransferase 708D1-like</fullName>
    </submittedName>
</protein>
<dbReference type="InterPro" id="IPR002213">
    <property type="entry name" value="UDP_glucos_trans"/>
</dbReference>
<keyword evidence="2" id="KW-0328">Glycosyltransferase</keyword>
<sequence length="474" mass="51828">MSKTTASPPHIALLPSAGMGHLTPLLRLASMLSSRSCTVTLITASPSVSAAESSHISFFLSQHPLVKHIEFQVIPSKPYSNPTTDDPFFLQFEATNRSVRLLYPSLASASPPISAIFSDFAVASSIAPVAADLGIPNYIISTTSCKFFCLMAYLPVLLSDPLSFSSGLSEVNIPGITPLPLPSIPPPFKNPSHLLTSLIATDAQALSKAKGILMNTFDDFEPETLAAIKSGRVLDNLPPILPIGPLETFEPKKEQDQSYLPWLDSQPAESVVYVSFGSRTALSSAQIRELSKGLERSGYRFLWVLKTSKVDKDDKEELKDLLEESFLDRTKNKGRVVKGWVSQQDILEHPAIGGFLNHCGWNSVMEAAWKGIPMLAWPQHMDQSVNAEVVEKAGLGIWERKWGWGLEGLVSGEEIGKKIVELMEDEKLRGLARKVGENAGKATGIGGKSEKVLTEVLEYLEKRRTDEKSLDLCI</sequence>
<evidence type="ECO:0000313" key="5">
    <source>
        <dbReference type="RefSeq" id="XP_008230829.1"/>
    </source>
</evidence>
<dbReference type="InterPro" id="IPR050481">
    <property type="entry name" value="UDP-glycosyltransf_plant"/>
</dbReference>
<evidence type="ECO:0000256" key="3">
    <source>
        <dbReference type="ARBA" id="ARBA00022679"/>
    </source>
</evidence>
<gene>
    <name evidence="5" type="primary">LOC103330064</name>
</gene>
<dbReference type="SUPFAM" id="SSF53756">
    <property type="entry name" value="UDP-Glycosyltransferase/glycogen phosphorylase"/>
    <property type="match status" value="1"/>
</dbReference>
<proteinExistence type="inferred from homology"/>
<dbReference type="CDD" id="cd03784">
    <property type="entry name" value="GT1_Gtf-like"/>
    <property type="match status" value="1"/>
</dbReference>
<dbReference type="RefSeq" id="XP_008230829.1">
    <property type="nucleotide sequence ID" value="XM_008232607.1"/>
</dbReference>
<evidence type="ECO:0000256" key="2">
    <source>
        <dbReference type="ARBA" id="ARBA00022676"/>
    </source>
</evidence>
<reference evidence="4" key="1">
    <citation type="journal article" date="2012" name="Nat. Commun.">
        <title>The genome of Prunus mume.</title>
        <authorList>
            <person name="Zhang Q."/>
            <person name="Chen W."/>
            <person name="Sun L."/>
            <person name="Zhao F."/>
            <person name="Huang B."/>
            <person name="Yang W."/>
            <person name="Tao Y."/>
            <person name="Wang J."/>
            <person name="Yuan Z."/>
            <person name="Fan G."/>
            <person name="Xing Z."/>
            <person name="Han C."/>
            <person name="Pan H."/>
            <person name="Zhong X."/>
            <person name="Shi W."/>
            <person name="Liang X."/>
            <person name="Du D."/>
            <person name="Sun F."/>
            <person name="Xu Z."/>
            <person name="Hao R."/>
            <person name="Lv T."/>
            <person name="Lv Y."/>
            <person name="Zheng Z."/>
            <person name="Sun M."/>
            <person name="Luo L."/>
            <person name="Cai M."/>
            <person name="Gao Y."/>
            <person name="Wang J."/>
            <person name="Yin Y."/>
            <person name="Xu X."/>
            <person name="Cheng T."/>
            <person name="Wang J."/>
        </authorList>
    </citation>
    <scope>NUCLEOTIDE SEQUENCE [LARGE SCALE GENOMIC DNA]</scope>
</reference>
<dbReference type="GeneID" id="103330064"/>
<organism evidence="4 5">
    <name type="scientific">Prunus mume</name>
    <name type="common">Japanese apricot</name>
    <name type="synonym">Armeniaca mume</name>
    <dbReference type="NCBI Taxonomy" id="102107"/>
    <lineage>
        <taxon>Eukaryota</taxon>
        <taxon>Viridiplantae</taxon>
        <taxon>Streptophyta</taxon>
        <taxon>Embryophyta</taxon>
        <taxon>Tracheophyta</taxon>
        <taxon>Spermatophyta</taxon>
        <taxon>Magnoliopsida</taxon>
        <taxon>eudicotyledons</taxon>
        <taxon>Gunneridae</taxon>
        <taxon>Pentapetalae</taxon>
        <taxon>rosids</taxon>
        <taxon>fabids</taxon>
        <taxon>Rosales</taxon>
        <taxon>Rosaceae</taxon>
        <taxon>Amygdaloideae</taxon>
        <taxon>Amygdaleae</taxon>
        <taxon>Prunus</taxon>
    </lineage>
</organism>
<evidence type="ECO:0000313" key="4">
    <source>
        <dbReference type="Proteomes" id="UP000694861"/>
    </source>
</evidence>
<evidence type="ECO:0000256" key="1">
    <source>
        <dbReference type="ARBA" id="ARBA00009995"/>
    </source>
</evidence>
<name>A0ABM0NWF9_PRUMU</name>
<accession>A0ABM0NWF9</accession>
<dbReference type="PANTHER" id="PTHR48048:SF76">
    <property type="entry name" value="UDP-GLYCOSYLTRANSFERASE 708D1-LIKE"/>
    <property type="match status" value="1"/>
</dbReference>
<dbReference type="PANTHER" id="PTHR48048">
    <property type="entry name" value="GLYCOSYLTRANSFERASE"/>
    <property type="match status" value="1"/>
</dbReference>
<keyword evidence="4" id="KW-1185">Reference proteome</keyword>
<reference evidence="5" key="2">
    <citation type="submission" date="2025-08" db="UniProtKB">
        <authorList>
            <consortium name="RefSeq"/>
        </authorList>
    </citation>
    <scope>IDENTIFICATION</scope>
</reference>
<dbReference type="Proteomes" id="UP000694861">
    <property type="component" value="Linkage group LG4"/>
</dbReference>
<dbReference type="Gene3D" id="3.40.50.2000">
    <property type="entry name" value="Glycogen Phosphorylase B"/>
    <property type="match status" value="2"/>
</dbReference>
<keyword evidence="3" id="KW-0808">Transferase</keyword>